<reference evidence="2 3" key="1">
    <citation type="submission" date="2014-04" db="EMBL/GenBank/DDBJ databases">
        <authorList>
            <consortium name="DOE Joint Genome Institute"/>
            <person name="Kuo A."/>
            <person name="Kohler A."/>
            <person name="Nagy L.G."/>
            <person name="Floudas D."/>
            <person name="Copeland A."/>
            <person name="Barry K.W."/>
            <person name="Cichocki N."/>
            <person name="Veneault-Fourrey C."/>
            <person name="LaButti K."/>
            <person name="Lindquist E.A."/>
            <person name="Lipzen A."/>
            <person name="Lundell T."/>
            <person name="Morin E."/>
            <person name="Murat C."/>
            <person name="Sun H."/>
            <person name="Tunlid A."/>
            <person name="Henrissat B."/>
            <person name="Grigoriev I.V."/>
            <person name="Hibbett D.S."/>
            <person name="Martin F."/>
            <person name="Nordberg H.P."/>
            <person name="Cantor M.N."/>
            <person name="Hua S.X."/>
        </authorList>
    </citation>
    <scope>NUCLEOTIDE SEQUENCE [LARGE SCALE GENOMIC DNA]</scope>
    <source>
        <strain evidence="2 3">Foug A</strain>
    </source>
</reference>
<dbReference type="AlphaFoldDB" id="A0A0C2ZPT1"/>
<dbReference type="EMBL" id="KN822034">
    <property type="protein sequence ID" value="KIM63558.1"/>
    <property type="molecule type" value="Genomic_DNA"/>
</dbReference>
<organism evidence="2 3">
    <name type="scientific">Scleroderma citrinum Foug A</name>
    <dbReference type="NCBI Taxonomy" id="1036808"/>
    <lineage>
        <taxon>Eukaryota</taxon>
        <taxon>Fungi</taxon>
        <taxon>Dikarya</taxon>
        <taxon>Basidiomycota</taxon>
        <taxon>Agaricomycotina</taxon>
        <taxon>Agaricomycetes</taxon>
        <taxon>Agaricomycetidae</taxon>
        <taxon>Boletales</taxon>
        <taxon>Sclerodermatineae</taxon>
        <taxon>Sclerodermataceae</taxon>
        <taxon>Scleroderma</taxon>
    </lineage>
</organism>
<dbReference type="InParanoid" id="A0A0C2ZPT1"/>
<protein>
    <recommendedName>
        <fullName evidence="1">Winged helix-turn helix domain-containing protein</fullName>
    </recommendedName>
</protein>
<dbReference type="Proteomes" id="UP000053989">
    <property type="component" value="Unassembled WGS sequence"/>
</dbReference>
<accession>A0A0C2ZPT1</accession>
<sequence length="51" mass="6212">CVERTPDIYLYELQYHLRESRGVEVSIHTIERTLHRHGFSHKKVRVHNHMC</sequence>
<feature type="non-terminal residue" evidence="2">
    <location>
        <position position="1"/>
    </location>
</feature>
<dbReference type="HOGENOM" id="CLU_177178_2_0_1"/>
<evidence type="ECO:0000313" key="3">
    <source>
        <dbReference type="Proteomes" id="UP000053989"/>
    </source>
</evidence>
<feature type="domain" description="Winged helix-turn helix" evidence="1">
    <location>
        <begin position="12"/>
        <end position="48"/>
    </location>
</feature>
<evidence type="ECO:0000259" key="1">
    <source>
        <dbReference type="Pfam" id="PF13592"/>
    </source>
</evidence>
<dbReference type="STRING" id="1036808.A0A0C2ZPT1"/>
<dbReference type="InterPro" id="IPR025959">
    <property type="entry name" value="Winged_HTH_dom"/>
</dbReference>
<keyword evidence="3" id="KW-1185">Reference proteome</keyword>
<dbReference type="Pfam" id="PF13592">
    <property type="entry name" value="HTH_33"/>
    <property type="match status" value="1"/>
</dbReference>
<evidence type="ECO:0000313" key="2">
    <source>
        <dbReference type="EMBL" id="KIM63558.1"/>
    </source>
</evidence>
<reference evidence="3" key="2">
    <citation type="submission" date="2015-01" db="EMBL/GenBank/DDBJ databases">
        <title>Evolutionary Origins and Diversification of the Mycorrhizal Mutualists.</title>
        <authorList>
            <consortium name="DOE Joint Genome Institute"/>
            <consortium name="Mycorrhizal Genomics Consortium"/>
            <person name="Kohler A."/>
            <person name="Kuo A."/>
            <person name="Nagy L.G."/>
            <person name="Floudas D."/>
            <person name="Copeland A."/>
            <person name="Barry K.W."/>
            <person name="Cichocki N."/>
            <person name="Veneault-Fourrey C."/>
            <person name="LaButti K."/>
            <person name="Lindquist E.A."/>
            <person name="Lipzen A."/>
            <person name="Lundell T."/>
            <person name="Morin E."/>
            <person name="Murat C."/>
            <person name="Riley R."/>
            <person name="Ohm R."/>
            <person name="Sun H."/>
            <person name="Tunlid A."/>
            <person name="Henrissat B."/>
            <person name="Grigoriev I.V."/>
            <person name="Hibbett D.S."/>
            <person name="Martin F."/>
        </authorList>
    </citation>
    <scope>NUCLEOTIDE SEQUENCE [LARGE SCALE GENOMIC DNA]</scope>
    <source>
        <strain evidence="3">Foug A</strain>
    </source>
</reference>
<name>A0A0C2ZPT1_9AGAM</name>
<proteinExistence type="predicted"/>
<gene>
    <name evidence="2" type="ORF">SCLCIDRAFT_117039</name>
</gene>